<organism evidence="7 8">
    <name type="scientific">Paucilactobacillus suebicus DSM 5007 = KCTC 3549</name>
    <dbReference type="NCBI Taxonomy" id="1423807"/>
    <lineage>
        <taxon>Bacteria</taxon>
        <taxon>Bacillati</taxon>
        <taxon>Bacillota</taxon>
        <taxon>Bacilli</taxon>
        <taxon>Lactobacillales</taxon>
        <taxon>Lactobacillaceae</taxon>
        <taxon>Paucilactobacillus</taxon>
    </lineage>
</organism>
<proteinExistence type="inferred from homology"/>
<keyword evidence="8" id="KW-1185">Reference proteome</keyword>
<dbReference type="eggNOG" id="COG0614">
    <property type="taxonomic scope" value="Bacteria"/>
</dbReference>
<comment type="subcellular location">
    <subcellularLocation>
        <location evidence="1">Cell envelope</location>
    </subcellularLocation>
</comment>
<dbReference type="PANTHER" id="PTHR30532">
    <property type="entry name" value="IRON III DICITRATE-BINDING PERIPLASMIC PROTEIN"/>
    <property type="match status" value="1"/>
</dbReference>
<feature type="signal peptide" evidence="5">
    <location>
        <begin position="1"/>
        <end position="18"/>
    </location>
</feature>
<feature type="domain" description="Fe/B12 periplasmic-binding" evidence="6">
    <location>
        <begin position="49"/>
        <end position="312"/>
    </location>
</feature>
<accession>A0A0R1WBK9</accession>
<comment type="caution">
    <text evidence="7">The sequence shown here is derived from an EMBL/GenBank/DDBJ whole genome shotgun (WGS) entry which is preliminary data.</text>
</comment>
<dbReference type="PANTHER" id="PTHR30532:SF26">
    <property type="entry name" value="IRON(3+)-HYDROXAMATE-BINDING PROTEIN FHUD"/>
    <property type="match status" value="1"/>
</dbReference>
<keyword evidence="3" id="KW-0813">Transport</keyword>
<dbReference type="GO" id="GO:1901678">
    <property type="term" value="P:iron coordination entity transport"/>
    <property type="evidence" value="ECO:0007669"/>
    <property type="project" value="UniProtKB-ARBA"/>
</dbReference>
<dbReference type="InterPro" id="IPR051313">
    <property type="entry name" value="Bact_iron-sidero_bind"/>
</dbReference>
<keyword evidence="4 5" id="KW-0732">Signal</keyword>
<dbReference type="RefSeq" id="WP_010621472.1">
    <property type="nucleotide sequence ID" value="NZ_AZGF01000004.1"/>
</dbReference>
<evidence type="ECO:0000256" key="2">
    <source>
        <dbReference type="ARBA" id="ARBA00008814"/>
    </source>
</evidence>
<feature type="chain" id="PRO_5038354465" evidence="5">
    <location>
        <begin position="19"/>
        <end position="312"/>
    </location>
</feature>
<dbReference type="Pfam" id="PF01497">
    <property type="entry name" value="Peripla_BP_2"/>
    <property type="match status" value="1"/>
</dbReference>
<dbReference type="InterPro" id="IPR002491">
    <property type="entry name" value="ABC_transptr_periplasmic_BD"/>
</dbReference>
<evidence type="ECO:0000313" key="8">
    <source>
        <dbReference type="Proteomes" id="UP000051820"/>
    </source>
</evidence>
<dbReference type="OrthoDB" id="2241086at2"/>
<reference evidence="7 8" key="1">
    <citation type="journal article" date="2015" name="Genome Announc.">
        <title>Expanding the biotechnology potential of lactobacilli through comparative genomics of 213 strains and associated genera.</title>
        <authorList>
            <person name="Sun Z."/>
            <person name="Harris H.M."/>
            <person name="McCann A."/>
            <person name="Guo C."/>
            <person name="Argimon S."/>
            <person name="Zhang W."/>
            <person name="Yang X."/>
            <person name="Jeffery I.B."/>
            <person name="Cooney J.C."/>
            <person name="Kagawa T.F."/>
            <person name="Liu W."/>
            <person name="Song Y."/>
            <person name="Salvetti E."/>
            <person name="Wrobel A."/>
            <person name="Rasinkangas P."/>
            <person name="Parkhill J."/>
            <person name="Rea M.C."/>
            <person name="O'Sullivan O."/>
            <person name="Ritari J."/>
            <person name="Douillard F.P."/>
            <person name="Paul Ross R."/>
            <person name="Yang R."/>
            <person name="Briner A.E."/>
            <person name="Felis G.E."/>
            <person name="de Vos W.M."/>
            <person name="Barrangou R."/>
            <person name="Klaenhammer T.R."/>
            <person name="Caufield P.W."/>
            <person name="Cui Y."/>
            <person name="Zhang H."/>
            <person name="O'Toole P.W."/>
        </authorList>
    </citation>
    <scope>NUCLEOTIDE SEQUENCE [LARGE SCALE GENOMIC DNA]</scope>
    <source>
        <strain evidence="7 8">DSM 5007</strain>
    </source>
</reference>
<evidence type="ECO:0000256" key="1">
    <source>
        <dbReference type="ARBA" id="ARBA00004196"/>
    </source>
</evidence>
<sequence length="312" mass="33963">MKKWKVVTVLAMATLLFAGCGKSTAKSSSADKTRTIKTADGKVKVPVHPKRVVSTVYTGEILSLGAHVSGSTSMDLSNPYLSKKTVKGIKNLGNSLSSEAVLKQKPDLIITDNESDVKKLKKIAPVVYIPYGSTGNVYQTLKKFGNILNRQKQATKVANELKNTAKTETTKLKAAGIDPAKTTVGMYEMQDNKLYVDGSSWGRGGEALITALKFKLPSSIQKIQNGAGYKQISTESLDKYSADWVFFTSYSSTSKGNDQAVSDLKSNPVWENLKAVKDGHVIELPFNKMYYYDPAAVKGQMKLVTNAMIKAN</sequence>
<dbReference type="Proteomes" id="UP000051820">
    <property type="component" value="Unassembled WGS sequence"/>
</dbReference>
<evidence type="ECO:0000256" key="5">
    <source>
        <dbReference type="SAM" id="SignalP"/>
    </source>
</evidence>
<dbReference type="PATRIC" id="fig|1423807.3.peg.1698"/>
<evidence type="ECO:0000256" key="3">
    <source>
        <dbReference type="ARBA" id="ARBA00022448"/>
    </source>
</evidence>
<protein>
    <submittedName>
        <fullName evidence="7">Iron ABC transporter substrate-binding protein</fullName>
    </submittedName>
</protein>
<evidence type="ECO:0000256" key="4">
    <source>
        <dbReference type="ARBA" id="ARBA00022729"/>
    </source>
</evidence>
<name>A0A0R1WBK9_9LACO</name>
<dbReference type="PROSITE" id="PS50983">
    <property type="entry name" value="FE_B12_PBP"/>
    <property type="match status" value="1"/>
</dbReference>
<dbReference type="AlphaFoldDB" id="A0A0R1WBK9"/>
<evidence type="ECO:0000259" key="6">
    <source>
        <dbReference type="PROSITE" id="PS50983"/>
    </source>
</evidence>
<dbReference type="Gene3D" id="3.40.50.1980">
    <property type="entry name" value="Nitrogenase molybdenum iron protein domain"/>
    <property type="match status" value="2"/>
</dbReference>
<dbReference type="PROSITE" id="PS51257">
    <property type="entry name" value="PROKAR_LIPOPROTEIN"/>
    <property type="match status" value="1"/>
</dbReference>
<dbReference type="EMBL" id="AZGF01000004">
    <property type="protein sequence ID" value="KRM12971.1"/>
    <property type="molecule type" value="Genomic_DNA"/>
</dbReference>
<gene>
    <name evidence="7" type="ORF">FD16_GL001657</name>
</gene>
<dbReference type="SUPFAM" id="SSF53807">
    <property type="entry name" value="Helical backbone' metal receptor"/>
    <property type="match status" value="1"/>
</dbReference>
<dbReference type="STRING" id="1423807.FD16_GL001657"/>
<dbReference type="GO" id="GO:0030288">
    <property type="term" value="C:outer membrane-bounded periplasmic space"/>
    <property type="evidence" value="ECO:0007669"/>
    <property type="project" value="TreeGrafter"/>
</dbReference>
<comment type="similarity">
    <text evidence="2">Belongs to the bacterial solute-binding protein 8 family.</text>
</comment>
<evidence type="ECO:0000313" key="7">
    <source>
        <dbReference type="EMBL" id="KRM12971.1"/>
    </source>
</evidence>